<sequence length="297" mass="32578">MRTGLCTQITCCLLAREYDGDFAAPLARATAARREPTALSPSPHPPCYEFLLHPYQPKMSDGSLSPLPRLGGDMETHPGSPYSYCSTDFHSPSPPTLSPSPSLAEVRYTDGLPSTPEYQPEDSTDTDSEKKAGPEKTTAGTKRKRSHKSRQKPKSQEVVVQVKKQRRRKANDRERNRMHNLNGALDELREVLPTFPDDTKLTKIETLRFAHNYIWALSEMLKVADAGGDPSVQLQAMPGLFGPGGGLENMNIGWAGGPSWTPDGQWMSAPLSDPSTTPNGSLCSELSETDSYMYPSP</sequence>
<dbReference type="Proteomes" id="UP000838412">
    <property type="component" value="Chromosome 15"/>
</dbReference>
<dbReference type="SMART" id="SM00353">
    <property type="entry name" value="HLH"/>
    <property type="match status" value="1"/>
</dbReference>
<dbReference type="InterPro" id="IPR050359">
    <property type="entry name" value="bHLH_transcription_factors"/>
</dbReference>
<dbReference type="Pfam" id="PF00010">
    <property type="entry name" value="HLH"/>
    <property type="match status" value="1"/>
</dbReference>
<evidence type="ECO:0000256" key="1">
    <source>
        <dbReference type="ARBA" id="ARBA00022473"/>
    </source>
</evidence>
<dbReference type="EMBL" id="OV696700">
    <property type="protein sequence ID" value="CAH1246427.1"/>
    <property type="molecule type" value="Genomic_DNA"/>
</dbReference>
<dbReference type="Gene3D" id="4.10.280.10">
    <property type="entry name" value="Helix-loop-helix DNA-binding domain"/>
    <property type="match status" value="1"/>
</dbReference>
<keyword evidence="1" id="KW-0217">Developmental protein</keyword>
<keyword evidence="2" id="KW-0221">Differentiation</keyword>
<evidence type="ECO:0000256" key="3">
    <source>
        <dbReference type="ARBA" id="ARBA00022902"/>
    </source>
</evidence>
<dbReference type="GO" id="GO:0061564">
    <property type="term" value="P:axon development"/>
    <property type="evidence" value="ECO:0007669"/>
    <property type="project" value="TreeGrafter"/>
</dbReference>
<dbReference type="GO" id="GO:0070888">
    <property type="term" value="F:E-box binding"/>
    <property type="evidence" value="ECO:0007669"/>
    <property type="project" value="TreeGrafter"/>
</dbReference>
<keyword evidence="5" id="KW-0238">DNA-binding</keyword>
<evidence type="ECO:0000256" key="2">
    <source>
        <dbReference type="ARBA" id="ARBA00022782"/>
    </source>
</evidence>
<dbReference type="PANTHER" id="PTHR19290">
    <property type="entry name" value="BASIC HELIX-LOOP-HELIX PROTEIN NEUROGENIN-RELATED"/>
    <property type="match status" value="1"/>
</dbReference>
<dbReference type="InterPro" id="IPR011598">
    <property type="entry name" value="bHLH_dom"/>
</dbReference>
<keyword evidence="6" id="KW-0804">Transcription</keyword>
<organism evidence="10 11">
    <name type="scientific">Branchiostoma lanceolatum</name>
    <name type="common">Common lancelet</name>
    <name type="synonym">Amphioxus lanceolatum</name>
    <dbReference type="NCBI Taxonomy" id="7740"/>
    <lineage>
        <taxon>Eukaryota</taxon>
        <taxon>Metazoa</taxon>
        <taxon>Chordata</taxon>
        <taxon>Cephalochordata</taxon>
        <taxon>Leptocardii</taxon>
        <taxon>Amphioxiformes</taxon>
        <taxon>Branchiostomatidae</taxon>
        <taxon>Branchiostoma</taxon>
    </lineage>
</organism>
<keyword evidence="4" id="KW-0805">Transcription regulation</keyword>
<evidence type="ECO:0000256" key="8">
    <source>
        <dbReference type="SAM" id="MobiDB-lite"/>
    </source>
</evidence>
<dbReference type="GO" id="GO:0000981">
    <property type="term" value="F:DNA-binding transcription factor activity, RNA polymerase II-specific"/>
    <property type="evidence" value="ECO:0007669"/>
    <property type="project" value="TreeGrafter"/>
</dbReference>
<dbReference type="GO" id="GO:0005634">
    <property type="term" value="C:nucleus"/>
    <property type="evidence" value="ECO:0007669"/>
    <property type="project" value="TreeGrafter"/>
</dbReference>
<evidence type="ECO:0000256" key="7">
    <source>
        <dbReference type="ARBA" id="ARBA00023242"/>
    </source>
</evidence>
<dbReference type="GO" id="GO:0007423">
    <property type="term" value="P:sensory organ development"/>
    <property type="evidence" value="ECO:0007669"/>
    <property type="project" value="TreeGrafter"/>
</dbReference>
<accession>A0A8K0ECZ5</accession>
<evidence type="ECO:0000313" key="11">
    <source>
        <dbReference type="Proteomes" id="UP000838412"/>
    </source>
</evidence>
<evidence type="ECO:0000256" key="5">
    <source>
        <dbReference type="ARBA" id="ARBA00023125"/>
    </source>
</evidence>
<keyword evidence="11" id="KW-1185">Reference proteome</keyword>
<dbReference type="InterPro" id="IPR036638">
    <property type="entry name" value="HLH_DNA-bd_sf"/>
</dbReference>
<dbReference type="GO" id="GO:0046983">
    <property type="term" value="F:protein dimerization activity"/>
    <property type="evidence" value="ECO:0007669"/>
    <property type="project" value="InterPro"/>
</dbReference>
<evidence type="ECO:0000256" key="6">
    <source>
        <dbReference type="ARBA" id="ARBA00023163"/>
    </source>
</evidence>
<evidence type="ECO:0000313" key="10">
    <source>
        <dbReference type="EMBL" id="CAH1246427.1"/>
    </source>
</evidence>
<dbReference type="OrthoDB" id="5969565at2759"/>
<reference evidence="10" key="1">
    <citation type="submission" date="2022-01" db="EMBL/GenBank/DDBJ databases">
        <authorList>
            <person name="Braso-Vives M."/>
        </authorList>
    </citation>
    <scope>NUCLEOTIDE SEQUENCE</scope>
</reference>
<dbReference type="PANTHER" id="PTHR19290:SF163">
    <property type="entry name" value="BASIC HELIX-LOOP-HELIX NEURAL TRANSCRIPTION FACTOR TAP"/>
    <property type="match status" value="1"/>
</dbReference>
<dbReference type="CDD" id="cd11428">
    <property type="entry name" value="bHLH_TS_NGN"/>
    <property type="match status" value="1"/>
</dbReference>
<dbReference type="SUPFAM" id="SSF47459">
    <property type="entry name" value="HLH, helix-loop-helix DNA-binding domain"/>
    <property type="match status" value="1"/>
</dbReference>
<feature type="region of interest" description="Disordered" evidence="8">
    <location>
        <begin position="61"/>
        <end position="177"/>
    </location>
</feature>
<dbReference type="FunFam" id="4.10.280.10:FF:000006">
    <property type="entry name" value="Neurogenic differentiation factor"/>
    <property type="match status" value="1"/>
</dbReference>
<evidence type="ECO:0000259" key="9">
    <source>
        <dbReference type="PROSITE" id="PS50888"/>
    </source>
</evidence>
<evidence type="ECO:0000256" key="4">
    <source>
        <dbReference type="ARBA" id="ARBA00023015"/>
    </source>
</evidence>
<gene>
    <name evidence="10" type="primary">NEUROG3</name>
    <name evidence="10" type="ORF">BLAG_LOCUS8454</name>
</gene>
<protein>
    <submittedName>
        <fullName evidence="10">NEUROG3 protein</fullName>
    </submittedName>
</protein>
<feature type="region of interest" description="Disordered" evidence="8">
    <location>
        <begin position="263"/>
        <end position="297"/>
    </location>
</feature>
<dbReference type="PROSITE" id="PS50888">
    <property type="entry name" value="BHLH"/>
    <property type="match status" value="1"/>
</dbReference>
<feature type="compositionally biased region" description="Polar residues" evidence="8">
    <location>
        <begin position="273"/>
        <end position="290"/>
    </location>
</feature>
<keyword evidence="3" id="KW-0524">Neurogenesis</keyword>
<proteinExistence type="predicted"/>
<dbReference type="AlphaFoldDB" id="A0A8K0ECZ5"/>
<name>A0A8K0ECZ5_BRALA</name>
<feature type="compositionally biased region" description="Basic residues" evidence="8">
    <location>
        <begin position="141"/>
        <end position="153"/>
    </location>
</feature>
<keyword evidence="7" id="KW-0539">Nucleus</keyword>
<dbReference type="GO" id="GO:0045944">
    <property type="term" value="P:positive regulation of transcription by RNA polymerase II"/>
    <property type="evidence" value="ECO:0007669"/>
    <property type="project" value="TreeGrafter"/>
</dbReference>
<feature type="domain" description="BHLH" evidence="9">
    <location>
        <begin position="165"/>
        <end position="217"/>
    </location>
</feature>